<gene>
    <name evidence="10" type="ORF">SKAU_G00116120</name>
</gene>
<keyword evidence="3" id="KW-0808">Transferase</keyword>
<evidence type="ECO:0000313" key="10">
    <source>
        <dbReference type="EMBL" id="KAJ8362781.1"/>
    </source>
</evidence>
<dbReference type="EMBL" id="JAINUF010000004">
    <property type="protein sequence ID" value="KAJ8362781.1"/>
    <property type="molecule type" value="Genomic_DNA"/>
</dbReference>
<feature type="compositionally biased region" description="Basic and acidic residues" evidence="7">
    <location>
        <begin position="509"/>
        <end position="526"/>
    </location>
</feature>
<name>A0A9Q1J1K0_SYNKA</name>
<dbReference type="EC" id="2.1.1.220" evidence="1"/>
<evidence type="ECO:0000256" key="2">
    <source>
        <dbReference type="ARBA" id="ARBA00022603"/>
    </source>
</evidence>
<feature type="domain" description="TR61B FKBP-like" evidence="9">
    <location>
        <begin position="240"/>
        <end position="294"/>
    </location>
</feature>
<feature type="region of interest" description="Disordered" evidence="7">
    <location>
        <begin position="145"/>
        <end position="237"/>
    </location>
</feature>
<reference evidence="10" key="1">
    <citation type="journal article" date="2023" name="Science">
        <title>Genome structures resolve the early diversification of teleost fishes.</title>
        <authorList>
            <person name="Parey E."/>
            <person name="Louis A."/>
            <person name="Montfort J."/>
            <person name="Bouchez O."/>
            <person name="Roques C."/>
            <person name="Iampietro C."/>
            <person name="Lluch J."/>
            <person name="Castinel A."/>
            <person name="Donnadieu C."/>
            <person name="Desvignes T."/>
            <person name="Floi Bucao C."/>
            <person name="Jouanno E."/>
            <person name="Wen M."/>
            <person name="Mejri S."/>
            <person name="Dirks R."/>
            <person name="Jansen H."/>
            <person name="Henkel C."/>
            <person name="Chen W.J."/>
            <person name="Zahm M."/>
            <person name="Cabau C."/>
            <person name="Klopp C."/>
            <person name="Thompson A.W."/>
            <person name="Robinson-Rechavi M."/>
            <person name="Braasch I."/>
            <person name="Lecointre G."/>
            <person name="Bobe J."/>
            <person name="Postlethwait J.H."/>
            <person name="Berthelot C."/>
            <person name="Roest Crollius H."/>
            <person name="Guiguen Y."/>
        </authorList>
    </citation>
    <scope>NUCLEOTIDE SEQUENCE</scope>
    <source>
        <strain evidence="10">WJC10195</strain>
    </source>
</reference>
<dbReference type="InterPro" id="IPR029063">
    <property type="entry name" value="SAM-dependent_MTases_sf"/>
</dbReference>
<sequence length="556" mass="62382">MPLFFSVNVVAHIMTYVLPFHMSAFLAWRNTVGAAWNENTMGRSCWRLLRVWITSGGQHCCRKQPLGRAILPQTLGIRNIGSGGQDHSDGRNGSNSPEPQQLQQQRTGQPFGRLGARQRPLSPLERISRLLPQDTLSQEVWELREDKREDEVKGTQGGVHQDQGASGTPGGDTAHVQGGRSTDTQWQEERMGQRREEEEEEERDAARGEVEVSGSSREEKPDQAGDDPSSAPPGERPLCFGEIALAQYRRKGRVEFQKMFPLQERGSLHSSWGMVPHSAIVGRPAGSTSLTSIGFPFLVRRPSLEEYVLFMKRGATIAYPKDANTMLMMMDVMEGDCVLESGSGSGAMSLFLSRAVGVRGNVLSVEVREDHYRRAVTNYHRWRSAWSLRRGEEWPDNVRFHNTDLRMATDLLAGQGFHSIALDMLNPHLVLPVVFPHLHNGAVCAVYLANVTQVIDLLEGIRCTGLPLTCERVLEVQLRDWLMAPAVQRRDGKYAARIAPSHGNQEEEETRRDDEQEESRANERRPFGTLPYIARPHHEQGSHTAFLVKLRKVLPP</sequence>
<feature type="compositionally biased region" description="Basic and acidic residues" evidence="7">
    <location>
        <begin position="187"/>
        <end position="196"/>
    </location>
</feature>
<dbReference type="Pfam" id="PF21985">
    <property type="entry name" value="TR61B_FKBP-like"/>
    <property type="match status" value="1"/>
</dbReference>
<dbReference type="PROSITE" id="PS51620">
    <property type="entry name" value="SAM_TRM61"/>
    <property type="match status" value="1"/>
</dbReference>
<dbReference type="FunFam" id="3.10.330.20:FF:000003">
    <property type="entry name" value="tRNA (Adenine(58)-N(1))-methyltransferase, mitochondrial isoform X1"/>
    <property type="match status" value="1"/>
</dbReference>
<evidence type="ECO:0000259" key="9">
    <source>
        <dbReference type="Pfam" id="PF21985"/>
    </source>
</evidence>
<dbReference type="GO" id="GO:0160107">
    <property type="term" value="F:tRNA (adenine(58)-N1)-methyltransferase activity"/>
    <property type="evidence" value="ECO:0007669"/>
    <property type="project" value="UniProtKB-EC"/>
</dbReference>
<dbReference type="Gene3D" id="3.10.330.20">
    <property type="match status" value="1"/>
</dbReference>
<feature type="domain" description="tRNA (adenine(58)-N(1))-methyltransferase catalytic subunit TRM61 C-terminal" evidence="8">
    <location>
        <begin position="305"/>
        <end position="548"/>
    </location>
</feature>
<dbReference type="PANTHER" id="PTHR12133:SF1">
    <property type="entry name" value="TRNA (ADENINE(58)-N(1))-METHYLTRANSFERASE, MITOCHONDRIAL"/>
    <property type="match status" value="1"/>
</dbReference>
<accession>A0A9Q1J1K0</accession>
<dbReference type="GO" id="GO:0031515">
    <property type="term" value="C:tRNA (m1A) methyltransferase complex"/>
    <property type="evidence" value="ECO:0007669"/>
    <property type="project" value="InterPro"/>
</dbReference>
<organism evidence="10 11">
    <name type="scientific">Synaphobranchus kaupii</name>
    <name type="common">Kaup's arrowtooth eel</name>
    <dbReference type="NCBI Taxonomy" id="118154"/>
    <lineage>
        <taxon>Eukaryota</taxon>
        <taxon>Metazoa</taxon>
        <taxon>Chordata</taxon>
        <taxon>Craniata</taxon>
        <taxon>Vertebrata</taxon>
        <taxon>Euteleostomi</taxon>
        <taxon>Actinopterygii</taxon>
        <taxon>Neopterygii</taxon>
        <taxon>Teleostei</taxon>
        <taxon>Anguilliformes</taxon>
        <taxon>Synaphobranchidae</taxon>
        <taxon>Synaphobranchus</taxon>
    </lineage>
</organism>
<comment type="caution">
    <text evidence="10">The sequence shown here is derived from an EMBL/GenBank/DDBJ whole genome shotgun (WGS) entry which is preliminary data.</text>
</comment>
<feature type="region of interest" description="Disordered" evidence="7">
    <location>
        <begin position="77"/>
        <end position="130"/>
    </location>
</feature>
<evidence type="ECO:0000256" key="6">
    <source>
        <dbReference type="ARBA" id="ARBA00048481"/>
    </source>
</evidence>
<evidence type="ECO:0000256" key="7">
    <source>
        <dbReference type="SAM" id="MobiDB-lite"/>
    </source>
</evidence>
<evidence type="ECO:0000256" key="5">
    <source>
        <dbReference type="ARBA" id="ARBA00022694"/>
    </source>
</evidence>
<keyword evidence="4" id="KW-0949">S-adenosyl-L-methionine</keyword>
<evidence type="ECO:0000259" key="8">
    <source>
        <dbReference type="Pfam" id="PF08704"/>
    </source>
</evidence>
<dbReference type="InterPro" id="IPR014816">
    <property type="entry name" value="tRNA_MeTrfase_Gcd14"/>
</dbReference>
<dbReference type="PANTHER" id="PTHR12133">
    <property type="entry name" value="TRNA (ADENINE(58)-N(1))-METHYLTRANSFERASE"/>
    <property type="match status" value="1"/>
</dbReference>
<proteinExistence type="predicted"/>
<protein>
    <recommendedName>
        <fullName evidence="1">tRNA (adenine(58)-N(1))-methyltransferase</fullName>
        <ecNumber evidence="1">2.1.1.220</ecNumber>
    </recommendedName>
</protein>
<dbReference type="InterPro" id="IPR049470">
    <property type="entry name" value="TRM61_C"/>
</dbReference>
<keyword evidence="11" id="KW-1185">Reference proteome</keyword>
<evidence type="ECO:0000313" key="11">
    <source>
        <dbReference type="Proteomes" id="UP001152622"/>
    </source>
</evidence>
<comment type="catalytic activity">
    <reaction evidence="6">
        <text>an adenosine in mRNA + S-adenosyl-L-methionine = an N(1)-methyladenosine in mRNA + S-adenosyl-L-homocysteine + H(+)</text>
        <dbReference type="Rhea" id="RHEA:55392"/>
        <dbReference type="Rhea" id="RHEA-COMP:12414"/>
        <dbReference type="Rhea" id="RHEA-COMP:12415"/>
        <dbReference type="ChEBI" id="CHEBI:15378"/>
        <dbReference type="ChEBI" id="CHEBI:57856"/>
        <dbReference type="ChEBI" id="CHEBI:59789"/>
        <dbReference type="ChEBI" id="CHEBI:74411"/>
        <dbReference type="ChEBI" id="CHEBI:74491"/>
    </reaction>
</comment>
<dbReference type="FunFam" id="3.40.50.150:FF:000181">
    <property type="entry name" value="tRNA (Adenine(58)-N(1))-methyltransferase, mitochondrial isoform X4"/>
    <property type="match status" value="1"/>
</dbReference>
<dbReference type="Pfam" id="PF08704">
    <property type="entry name" value="GCD14"/>
    <property type="match status" value="1"/>
</dbReference>
<dbReference type="OrthoDB" id="5585464at2759"/>
<dbReference type="GO" id="GO:0005739">
    <property type="term" value="C:mitochondrion"/>
    <property type="evidence" value="ECO:0007669"/>
    <property type="project" value="TreeGrafter"/>
</dbReference>
<feature type="region of interest" description="Disordered" evidence="7">
    <location>
        <begin position="496"/>
        <end position="542"/>
    </location>
</feature>
<dbReference type="Gene3D" id="3.40.50.150">
    <property type="entry name" value="Vaccinia Virus protein VP39"/>
    <property type="match status" value="1"/>
</dbReference>
<dbReference type="InterPro" id="IPR054151">
    <property type="entry name" value="TR61B_FKBP-like"/>
</dbReference>
<dbReference type="SUPFAM" id="SSF53335">
    <property type="entry name" value="S-adenosyl-L-methionine-dependent methyltransferases"/>
    <property type="match status" value="1"/>
</dbReference>
<dbReference type="GO" id="GO:0030488">
    <property type="term" value="P:tRNA methylation"/>
    <property type="evidence" value="ECO:0007669"/>
    <property type="project" value="InterPro"/>
</dbReference>
<feature type="compositionally biased region" description="Basic and acidic residues" evidence="7">
    <location>
        <begin position="204"/>
        <end position="223"/>
    </location>
</feature>
<keyword evidence="5" id="KW-0819">tRNA processing</keyword>
<keyword evidence="2" id="KW-0489">Methyltransferase</keyword>
<dbReference type="AlphaFoldDB" id="A0A9Q1J1K0"/>
<evidence type="ECO:0000256" key="4">
    <source>
        <dbReference type="ARBA" id="ARBA00022691"/>
    </source>
</evidence>
<evidence type="ECO:0000256" key="3">
    <source>
        <dbReference type="ARBA" id="ARBA00022679"/>
    </source>
</evidence>
<dbReference type="Proteomes" id="UP001152622">
    <property type="component" value="Chromosome 4"/>
</dbReference>
<evidence type="ECO:0000256" key="1">
    <source>
        <dbReference type="ARBA" id="ARBA00012796"/>
    </source>
</evidence>